<reference evidence="1 2" key="1">
    <citation type="submission" date="2019-06" db="EMBL/GenBank/DDBJ databases">
        <title>Martelella lutilitoris sp. nov., isolated from a tidal mudflat.</title>
        <authorList>
            <person name="Kim Y.-J."/>
        </authorList>
    </citation>
    <scope>NUCLEOTIDE SEQUENCE [LARGE SCALE GENOMIC DNA]</scope>
    <source>
        <strain evidence="1 2">GH2-6</strain>
    </source>
</reference>
<accession>A0A5C4JW66</accession>
<keyword evidence="2" id="KW-1185">Reference proteome</keyword>
<proteinExistence type="predicted"/>
<organism evidence="1 2">
    <name type="scientific">Martelella lutilitoris</name>
    <dbReference type="NCBI Taxonomy" id="2583532"/>
    <lineage>
        <taxon>Bacteria</taxon>
        <taxon>Pseudomonadati</taxon>
        <taxon>Pseudomonadota</taxon>
        <taxon>Alphaproteobacteria</taxon>
        <taxon>Hyphomicrobiales</taxon>
        <taxon>Aurantimonadaceae</taxon>
        <taxon>Martelella</taxon>
    </lineage>
</organism>
<evidence type="ECO:0000313" key="2">
    <source>
        <dbReference type="Proteomes" id="UP000307874"/>
    </source>
</evidence>
<name>A0A5C4JW66_9HYPH</name>
<dbReference type="EMBL" id="VCLB01000001">
    <property type="protein sequence ID" value="TNB49708.1"/>
    <property type="molecule type" value="Genomic_DNA"/>
</dbReference>
<dbReference type="RefSeq" id="WP_138746750.1">
    <property type="nucleotide sequence ID" value="NZ_VCLB01000001.1"/>
</dbReference>
<gene>
    <name evidence="1" type="ORF">FF124_01760</name>
</gene>
<protein>
    <submittedName>
        <fullName evidence="1">Uncharacterized protein</fullName>
    </submittedName>
</protein>
<dbReference type="AlphaFoldDB" id="A0A5C4JW66"/>
<sequence length="68" mass="7708">MAPTAAQSNRVRSTAANIPSTNQIIRDSYLYLHWNGILTHDRAEHEMATFADAALIEPNERWTRRKAG</sequence>
<evidence type="ECO:0000313" key="1">
    <source>
        <dbReference type="EMBL" id="TNB49708.1"/>
    </source>
</evidence>
<dbReference type="OrthoDB" id="7916530at2"/>
<comment type="caution">
    <text evidence="1">The sequence shown here is derived from an EMBL/GenBank/DDBJ whole genome shotgun (WGS) entry which is preliminary data.</text>
</comment>
<dbReference type="Proteomes" id="UP000307874">
    <property type="component" value="Unassembled WGS sequence"/>
</dbReference>